<dbReference type="PANTHER" id="PTHR34300">
    <property type="entry name" value="QUEUOSINE PRECURSOR TRANSPORTER-RELATED"/>
    <property type="match status" value="1"/>
</dbReference>
<dbReference type="GO" id="GO:0005886">
    <property type="term" value="C:plasma membrane"/>
    <property type="evidence" value="ECO:0007669"/>
    <property type="project" value="UniProtKB-SubCell"/>
</dbReference>
<organism evidence="2 3">
    <name type="scientific">Candidatus Ornithospirochaeta stercoripullorum</name>
    <dbReference type="NCBI Taxonomy" id="2840899"/>
    <lineage>
        <taxon>Bacteria</taxon>
        <taxon>Pseudomonadati</taxon>
        <taxon>Spirochaetota</taxon>
        <taxon>Spirochaetia</taxon>
        <taxon>Spirochaetales</taxon>
        <taxon>Spirochaetaceae</taxon>
        <taxon>Spirochaetaceae incertae sedis</taxon>
        <taxon>Candidatus Ornithospirochaeta</taxon>
    </lineage>
</organism>
<evidence type="ECO:0000313" key="2">
    <source>
        <dbReference type="EMBL" id="MBO8435749.1"/>
    </source>
</evidence>
<feature type="transmembrane region" description="Helical" evidence="1">
    <location>
        <begin position="199"/>
        <end position="217"/>
    </location>
</feature>
<sequence length="222" mass="24708">MNKVPENPSKNRKGDFTPLVVITAFLVTLYLIANLMAVKIISIGPLSLFDAGTITFPFAYMLGDVLAEVWGYRTARKVIILTFICNAMLVFFTSIGTILPYPEYMSEMQKAYTMVYTYVPRIVLASLISFLVGELANAKVLVRIKEKQKDDRHLWIRTIGSSAIGYLLDSVLFVLIAFTGTSPAEDILSMIVVQYLAKLLIEAIAGTPLAYAAVGYIKRKYL</sequence>
<dbReference type="Pfam" id="PF02592">
    <property type="entry name" value="Vut_1"/>
    <property type="match status" value="1"/>
</dbReference>
<accession>A0A9D9E276</accession>
<name>A0A9D9E276_9SPIO</name>
<dbReference type="EMBL" id="JADIMT010000032">
    <property type="protein sequence ID" value="MBO8435749.1"/>
    <property type="molecule type" value="Genomic_DNA"/>
</dbReference>
<keyword evidence="1" id="KW-1133">Transmembrane helix</keyword>
<comment type="subcellular location">
    <subcellularLocation>
        <location evidence="1">Cell membrane</location>
        <topology evidence="1">Multi-pass membrane protein</topology>
    </subcellularLocation>
</comment>
<feature type="transmembrane region" description="Helical" evidence="1">
    <location>
        <begin position="47"/>
        <end position="66"/>
    </location>
</feature>
<dbReference type="NCBIfam" id="TIGR00697">
    <property type="entry name" value="queuosine precursor transporter"/>
    <property type="match status" value="1"/>
</dbReference>
<evidence type="ECO:0000313" key="3">
    <source>
        <dbReference type="Proteomes" id="UP000823615"/>
    </source>
</evidence>
<dbReference type="Proteomes" id="UP000823615">
    <property type="component" value="Unassembled WGS sequence"/>
</dbReference>
<protein>
    <recommendedName>
        <fullName evidence="1">Probable queuosine precursor transporter</fullName>
        <shortName evidence="1">Q precursor transporter</shortName>
    </recommendedName>
</protein>
<gene>
    <name evidence="2" type="ORF">IAA97_02060</name>
</gene>
<reference evidence="2" key="2">
    <citation type="journal article" date="2021" name="PeerJ">
        <title>Extensive microbial diversity within the chicken gut microbiome revealed by metagenomics and culture.</title>
        <authorList>
            <person name="Gilroy R."/>
            <person name="Ravi A."/>
            <person name="Getino M."/>
            <person name="Pursley I."/>
            <person name="Horton D.L."/>
            <person name="Alikhan N.F."/>
            <person name="Baker D."/>
            <person name="Gharbi K."/>
            <person name="Hall N."/>
            <person name="Watson M."/>
            <person name="Adriaenssens E.M."/>
            <person name="Foster-Nyarko E."/>
            <person name="Jarju S."/>
            <person name="Secka A."/>
            <person name="Antonio M."/>
            <person name="Oren A."/>
            <person name="Chaudhuri R.R."/>
            <person name="La Ragione R."/>
            <person name="Hildebrand F."/>
            <person name="Pallen M.J."/>
        </authorList>
    </citation>
    <scope>NUCLEOTIDE SEQUENCE</scope>
    <source>
        <strain evidence="2">7293</strain>
    </source>
</reference>
<proteinExistence type="inferred from homology"/>
<reference evidence="2" key="1">
    <citation type="submission" date="2020-10" db="EMBL/GenBank/DDBJ databases">
        <authorList>
            <person name="Gilroy R."/>
        </authorList>
    </citation>
    <scope>NUCLEOTIDE SEQUENCE</scope>
    <source>
        <strain evidence="2">7293</strain>
    </source>
</reference>
<feature type="transmembrane region" description="Helical" evidence="1">
    <location>
        <begin position="154"/>
        <end position="179"/>
    </location>
</feature>
<dbReference type="PANTHER" id="PTHR34300:SF2">
    <property type="entry name" value="QUEUOSINE PRECURSOR TRANSPORTER-RELATED"/>
    <property type="match status" value="1"/>
</dbReference>
<keyword evidence="1" id="KW-0472">Membrane</keyword>
<feature type="transmembrane region" description="Helical" evidence="1">
    <location>
        <begin position="78"/>
        <end position="102"/>
    </location>
</feature>
<comment type="function">
    <text evidence="1">Involved in the import of queuosine (Q) precursors, required for Q precursor salvage.</text>
</comment>
<keyword evidence="1" id="KW-0813">Transport</keyword>
<dbReference type="AlphaFoldDB" id="A0A9D9E276"/>
<keyword evidence="1" id="KW-1003">Cell membrane</keyword>
<comment type="caution">
    <text evidence="2">The sequence shown here is derived from an EMBL/GenBank/DDBJ whole genome shotgun (WGS) entry which is preliminary data.</text>
</comment>
<dbReference type="GO" id="GO:0022857">
    <property type="term" value="F:transmembrane transporter activity"/>
    <property type="evidence" value="ECO:0007669"/>
    <property type="project" value="UniProtKB-UniRule"/>
</dbReference>
<evidence type="ECO:0000256" key="1">
    <source>
        <dbReference type="HAMAP-Rule" id="MF_02088"/>
    </source>
</evidence>
<feature type="transmembrane region" description="Helical" evidence="1">
    <location>
        <begin position="122"/>
        <end position="142"/>
    </location>
</feature>
<feature type="transmembrane region" description="Helical" evidence="1">
    <location>
        <begin position="20"/>
        <end position="41"/>
    </location>
</feature>
<dbReference type="InterPro" id="IPR003744">
    <property type="entry name" value="YhhQ"/>
</dbReference>
<dbReference type="HAMAP" id="MF_02088">
    <property type="entry name" value="Q_prec_transport"/>
    <property type="match status" value="1"/>
</dbReference>
<comment type="similarity">
    <text evidence="1">Belongs to the vitamin uptake transporter (VUT/ECF) (TC 2.A.88) family. Q precursor transporter subfamily.</text>
</comment>
<keyword evidence="1" id="KW-0812">Transmembrane</keyword>